<feature type="domain" description="HTH lacI-type" evidence="5">
    <location>
        <begin position="31"/>
        <end position="85"/>
    </location>
</feature>
<dbReference type="PANTHER" id="PTHR30146:SF33">
    <property type="entry name" value="TRANSCRIPTIONAL REGULATOR"/>
    <property type="match status" value="1"/>
</dbReference>
<evidence type="ECO:0000256" key="4">
    <source>
        <dbReference type="SAM" id="MobiDB-lite"/>
    </source>
</evidence>
<dbReference type="SUPFAM" id="SSF47413">
    <property type="entry name" value="lambda repressor-like DNA-binding domains"/>
    <property type="match status" value="1"/>
</dbReference>
<gene>
    <name evidence="6" type="ORF">CWS72_25390</name>
</gene>
<evidence type="ECO:0000256" key="2">
    <source>
        <dbReference type="ARBA" id="ARBA00023125"/>
    </source>
</evidence>
<dbReference type="GO" id="GO:0000976">
    <property type="term" value="F:transcription cis-regulatory region binding"/>
    <property type="evidence" value="ECO:0007669"/>
    <property type="project" value="TreeGrafter"/>
</dbReference>
<accession>A0A2N3PMT5</accession>
<dbReference type="PROSITE" id="PS00356">
    <property type="entry name" value="HTH_LACI_1"/>
    <property type="match status" value="1"/>
</dbReference>
<dbReference type="AlphaFoldDB" id="A0A2N3PMT5"/>
<keyword evidence="2" id="KW-0238">DNA-binding</keyword>
<dbReference type="OrthoDB" id="7170131at2"/>
<dbReference type="Gene3D" id="3.40.50.2300">
    <property type="match status" value="2"/>
</dbReference>
<proteinExistence type="predicted"/>
<dbReference type="Pfam" id="PF00356">
    <property type="entry name" value="LacI"/>
    <property type="match status" value="1"/>
</dbReference>
<evidence type="ECO:0000256" key="1">
    <source>
        <dbReference type="ARBA" id="ARBA00023015"/>
    </source>
</evidence>
<dbReference type="RefSeq" id="WP_101253459.1">
    <property type="nucleotide sequence ID" value="NZ_PIUM01000046.1"/>
</dbReference>
<dbReference type="CDD" id="cd01575">
    <property type="entry name" value="PBP1_GntR"/>
    <property type="match status" value="1"/>
</dbReference>
<dbReference type="Pfam" id="PF13377">
    <property type="entry name" value="Peripla_BP_3"/>
    <property type="match status" value="1"/>
</dbReference>
<dbReference type="CDD" id="cd01392">
    <property type="entry name" value="HTH_LacI"/>
    <property type="match status" value="1"/>
</dbReference>
<sequence>MARSSSSGSDKPASGDTGDVRRASTRSTGSVTLGDVAKLAGVSPITVSRVLNRPEMVTADTIEAVRRAIAETGYVPNLLAGGLASSRTKLIAAIIPTLGNAMFIDTIQPLNDCLSAAGYQLMLGLSGFPELCEEDLLKAILSRRPDAIVLTGVNHSAETRQCLLAAKIPVVETWDLTATPIDMLVGFSHEKVGAEVANYLFGKGYRRFAQVCAEDERAQIRRRSFEAALRDKGQSCLSTVCVPTPTTVRMGREGLAQLLAEGHRPEVVFCSSDVLAHGVLAEAQSRGLRVPDDMAVMGFADLDFAAYTFPSLSTVHVDRAAMGRHAGEVLLARLSGRPVDKKMVDIGFSIVARASA</sequence>
<dbReference type="EMBL" id="PIUM01000046">
    <property type="protein sequence ID" value="PKU21718.1"/>
    <property type="molecule type" value="Genomic_DNA"/>
</dbReference>
<keyword evidence="3" id="KW-0804">Transcription</keyword>
<evidence type="ECO:0000256" key="3">
    <source>
        <dbReference type="ARBA" id="ARBA00023163"/>
    </source>
</evidence>
<dbReference type="InterPro" id="IPR000843">
    <property type="entry name" value="HTH_LacI"/>
</dbReference>
<organism evidence="6 7">
    <name type="scientific">Telmatospirillum siberiense</name>
    <dbReference type="NCBI Taxonomy" id="382514"/>
    <lineage>
        <taxon>Bacteria</taxon>
        <taxon>Pseudomonadati</taxon>
        <taxon>Pseudomonadota</taxon>
        <taxon>Alphaproteobacteria</taxon>
        <taxon>Rhodospirillales</taxon>
        <taxon>Rhodospirillaceae</taxon>
        <taxon>Telmatospirillum</taxon>
    </lineage>
</organism>
<dbReference type="SUPFAM" id="SSF53822">
    <property type="entry name" value="Periplasmic binding protein-like I"/>
    <property type="match status" value="1"/>
</dbReference>
<evidence type="ECO:0000259" key="5">
    <source>
        <dbReference type="PROSITE" id="PS50932"/>
    </source>
</evidence>
<dbReference type="PRINTS" id="PR00036">
    <property type="entry name" value="HTHLACI"/>
</dbReference>
<dbReference type="PANTHER" id="PTHR30146">
    <property type="entry name" value="LACI-RELATED TRANSCRIPTIONAL REPRESSOR"/>
    <property type="match status" value="1"/>
</dbReference>
<dbReference type="PROSITE" id="PS50932">
    <property type="entry name" value="HTH_LACI_2"/>
    <property type="match status" value="1"/>
</dbReference>
<dbReference type="InterPro" id="IPR010982">
    <property type="entry name" value="Lambda_DNA-bd_dom_sf"/>
</dbReference>
<comment type="caution">
    <text evidence="6">The sequence shown here is derived from an EMBL/GenBank/DDBJ whole genome shotgun (WGS) entry which is preliminary data.</text>
</comment>
<protein>
    <submittedName>
        <fullName evidence="6">Transcriptional regulator</fullName>
    </submittedName>
</protein>
<keyword evidence="1" id="KW-0805">Transcription regulation</keyword>
<dbReference type="Proteomes" id="UP000233293">
    <property type="component" value="Unassembled WGS sequence"/>
</dbReference>
<reference evidence="7" key="1">
    <citation type="submission" date="2017-12" db="EMBL/GenBank/DDBJ databases">
        <title>Draft genome sequence of Telmatospirillum siberiense 26-4b1T, an acidotolerant peatland alphaproteobacterium potentially involved in sulfur cycling.</title>
        <authorList>
            <person name="Hausmann B."/>
            <person name="Pjevac P."/>
            <person name="Schreck K."/>
            <person name="Herbold C.W."/>
            <person name="Daims H."/>
            <person name="Wagner M."/>
            <person name="Pester M."/>
            <person name="Loy A."/>
        </authorList>
    </citation>
    <scope>NUCLEOTIDE SEQUENCE [LARGE SCALE GENOMIC DNA]</scope>
    <source>
        <strain evidence="7">26-4b1</strain>
    </source>
</reference>
<dbReference type="GO" id="GO:0003700">
    <property type="term" value="F:DNA-binding transcription factor activity"/>
    <property type="evidence" value="ECO:0007669"/>
    <property type="project" value="TreeGrafter"/>
</dbReference>
<dbReference type="InterPro" id="IPR046335">
    <property type="entry name" value="LacI/GalR-like_sensor"/>
</dbReference>
<dbReference type="InterPro" id="IPR028082">
    <property type="entry name" value="Peripla_BP_I"/>
</dbReference>
<dbReference type="SMART" id="SM00354">
    <property type="entry name" value="HTH_LACI"/>
    <property type="match status" value="1"/>
</dbReference>
<evidence type="ECO:0000313" key="7">
    <source>
        <dbReference type="Proteomes" id="UP000233293"/>
    </source>
</evidence>
<feature type="region of interest" description="Disordered" evidence="4">
    <location>
        <begin position="1"/>
        <end position="28"/>
    </location>
</feature>
<dbReference type="Gene3D" id="1.10.260.40">
    <property type="entry name" value="lambda repressor-like DNA-binding domains"/>
    <property type="match status" value="1"/>
</dbReference>
<name>A0A2N3PMT5_9PROT</name>
<evidence type="ECO:0000313" key="6">
    <source>
        <dbReference type="EMBL" id="PKU21718.1"/>
    </source>
</evidence>
<keyword evidence="7" id="KW-1185">Reference proteome</keyword>